<dbReference type="RefSeq" id="WP_115169408.1">
    <property type="nucleotide sequence ID" value="NZ_UGYW01000002.1"/>
</dbReference>
<keyword evidence="1" id="KW-1133">Transmembrane helix</keyword>
<accession>A0A380BK39</accession>
<evidence type="ECO:0000313" key="2">
    <source>
        <dbReference type="EMBL" id="SUJ02636.1"/>
    </source>
</evidence>
<dbReference type="InterPro" id="IPR043745">
    <property type="entry name" value="DUF5690"/>
</dbReference>
<reference evidence="2 3" key="1">
    <citation type="submission" date="2018-06" db="EMBL/GenBank/DDBJ databases">
        <authorList>
            <consortium name="Pathogen Informatics"/>
            <person name="Doyle S."/>
        </authorList>
    </citation>
    <scope>NUCLEOTIDE SEQUENCE [LARGE SCALE GENOMIC DNA]</scope>
    <source>
        <strain evidence="2 3">NCTC11388</strain>
    </source>
</reference>
<feature type="transmembrane region" description="Helical" evidence="1">
    <location>
        <begin position="88"/>
        <end position="106"/>
    </location>
</feature>
<proteinExistence type="predicted"/>
<gene>
    <name evidence="2" type="ORF">NCTC11388_01134</name>
</gene>
<dbReference type="AlphaFoldDB" id="A0A380BK39"/>
<dbReference type="Pfam" id="PF18943">
    <property type="entry name" value="DUF5690"/>
    <property type="match status" value="1"/>
</dbReference>
<evidence type="ECO:0000313" key="3">
    <source>
        <dbReference type="Proteomes" id="UP000254893"/>
    </source>
</evidence>
<evidence type="ECO:0000256" key="1">
    <source>
        <dbReference type="SAM" id="Phobius"/>
    </source>
</evidence>
<feature type="transmembrane region" description="Helical" evidence="1">
    <location>
        <begin position="267"/>
        <end position="288"/>
    </location>
</feature>
<feature type="transmembrane region" description="Helical" evidence="1">
    <location>
        <begin position="321"/>
        <end position="342"/>
    </location>
</feature>
<feature type="transmembrane region" description="Helical" evidence="1">
    <location>
        <begin position="143"/>
        <end position="163"/>
    </location>
</feature>
<feature type="transmembrane region" description="Helical" evidence="1">
    <location>
        <begin position="175"/>
        <end position="203"/>
    </location>
</feature>
<name>A0A380BK39_SPHSI</name>
<feature type="transmembrane region" description="Helical" evidence="1">
    <location>
        <begin position="295"/>
        <end position="315"/>
    </location>
</feature>
<feature type="transmembrane region" description="Helical" evidence="1">
    <location>
        <begin position="224"/>
        <end position="242"/>
    </location>
</feature>
<sequence length="449" mass="51070">MKLLTLFRTKTASWNYIAVSVFAALAAFSCYTSMYAFRKSFAAATFHEAEFLGLDYKVWLVVVQMLGYMCSKFYGIRFISESKGKNRAKYLLTLIGISWLGLLGFALIPAPYNIACLAINGFPLGMIWGLVFSYLEGRKSTEFMGAVMSVSLIFASGFVKTVGRTLMEYFPINEFWMPFCTGLVFLLPFMISVFCLEMIPVPTAEDERLRTKREPMNAQQRKKFLMAFLPGIMITIVIYVMLTALRDIRDNFEVEIWQMIHIQDNHIYAKVDGLISLAVLLLISLLILVRDNLKAFQLIHLLIVSGFVIAGLSTYLFDRQYIGGVAWMSAVGLGLYMAYIPYNAIFFERMIANFHVKGNIGFIMYLADSIGYLGSLSILVIKEFSPVEISWAMYFSQLVYVMAIIGTCCTVASWMYFVNKTKSKKNIFLQTQDLNVNEHFNRSVVSTKF</sequence>
<feature type="transmembrane region" description="Helical" evidence="1">
    <location>
        <begin position="393"/>
        <end position="417"/>
    </location>
</feature>
<evidence type="ECO:0008006" key="4">
    <source>
        <dbReference type="Google" id="ProtNLM"/>
    </source>
</evidence>
<keyword evidence="1" id="KW-0472">Membrane</keyword>
<organism evidence="2 3">
    <name type="scientific">Sphingobacterium spiritivorum</name>
    <name type="common">Flavobacterium spiritivorum</name>
    <dbReference type="NCBI Taxonomy" id="258"/>
    <lineage>
        <taxon>Bacteria</taxon>
        <taxon>Pseudomonadati</taxon>
        <taxon>Bacteroidota</taxon>
        <taxon>Sphingobacteriia</taxon>
        <taxon>Sphingobacteriales</taxon>
        <taxon>Sphingobacteriaceae</taxon>
        <taxon>Sphingobacterium</taxon>
    </lineage>
</organism>
<dbReference type="EMBL" id="UGYW01000002">
    <property type="protein sequence ID" value="SUJ02636.1"/>
    <property type="molecule type" value="Genomic_DNA"/>
</dbReference>
<dbReference type="Proteomes" id="UP000254893">
    <property type="component" value="Unassembled WGS sequence"/>
</dbReference>
<keyword evidence="1" id="KW-0812">Transmembrane</keyword>
<feature type="transmembrane region" description="Helical" evidence="1">
    <location>
        <begin position="12"/>
        <end position="36"/>
    </location>
</feature>
<feature type="transmembrane region" description="Helical" evidence="1">
    <location>
        <begin position="56"/>
        <end position="76"/>
    </location>
</feature>
<protein>
    <recommendedName>
        <fullName evidence="4">Major Facilitator Superfamily</fullName>
    </recommendedName>
</protein>
<feature type="transmembrane region" description="Helical" evidence="1">
    <location>
        <begin position="362"/>
        <end position="381"/>
    </location>
</feature>
<dbReference type="PROSITE" id="PS51257">
    <property type="entry name" value="PROKAR_LIPOPROTEIN"/>
    <property type="match status" value="1"/>
</dbReference>
<feature type="transmembrane region" description="Helical" evidence="1">
    <location>
        <begin position="112"/>
        <end position="131"/>
    </location>
</feature>